<evidence type="ECO:0000256" key="1">
    <source>
        <dbReference type="ARBA" id="ARBA00004173"/>
    </source>
</evidence>
<proteinExistence type="inferred from homology"/>
<dbReference type="SUPFAM" id="SSF52540">
    <property type="entry name" value="P-loop containing nucleoside triphosphate hydrolases"/>
    <property type="match status" value="1"/>
</dbReference>
<dbReference type="CDD" id="cd03109">
    <property type="entry name" value="DTBS"/>
    <property type="match status" value="1"/>
</dbReference>
<feature type="compositionally biased region" description="Low complexity" evidence="5">
    <location>
        <begin position="40"/>
        <end position="60"/>
    </location>
</feature>
<dbReference type="PANTHER" id="PTHR42684:SF3">
    <property type="entry name" value="ADENOSYLMETHIONINE-8-AMINO-7-OXONONANOATE AMINOTRANSFERASE"/>
    <property type="match status" value="1"/>
</dbReference>
<dbReference type="PANTHER" id="PTHR42684">
    <property type="entry name" value="ADENOSYLMETHIONINE-8-AMINO-7-OXONONANOATE AMINOTRANSFERASE"/>
    <property type="match status" value="1"/>
</dbReference>
<organism evidence="6 7">
    <name type="scientific">Capsaspora owczarzaki (strain ATCC 30864)</name>
    <dbReference type="NCBI Taxonomy" id="595528"/>
    <lineage>
        <taxon>Eukaryota</taxon>
        <taxon>Filasterea</taxon>
        <taxon>Capsaspora</taxon>
    </lineage>
</organism>
<evidence type="ECO:0000256" key="5">
    <source>
        <dbReference type="SAM" id="MobiDB-lite"/>
    </source>
</evidence>
<keyword evidence="7" id="KW-1185">Reference proteome</keyword>
<evidence type="ECO:0000256" key="4">
    <source>
        <dbReference type="ARBA" id="ARBA00022898"/>
    </source>
</evidence>
<feature type="region of interest" description="Disordered" evidence="5">
    <location>
        <begin position="244"/>
        <end position="277"/>
    </location>
</feature>
<accession>A0A0D2WQS2</accession>
<dbReference type="PROSITE" id="PS00600">
    <property type="entry name" value="AA_TRANSFER_CLASS_3"/>
    <property type="match status" value="1"/>
</dbReference>
<dbReference type="Gene3D" id="3.90.1150.10">
    <property type="entry name" value="Aspartate Aminotransferase, domain 1"/>
    <property type="match status" value="1"/>
</dbReference>
<evidence type="ECO:0000256" key="2">
    <source>
        <dbReference type="ARBA" id="ARBA00022576"/>
    </source>
</evidence>
<reference evidence="7" key="1">
    <citation type="submission" date="2011-02" db="EMBL/GenBank/DDBJ databases">
        <title>The Genome Sequence of Capsaspora owczarzaki ATCC 30864.</title>
        <authorList>
            <person name="Russ C."/>
            <person name="Cuomo C."/>
            <person name="Burger G."/>
            <person name="Gray M.W."/>
            <person name="Holland P.W.H."/>
            <person name="King N."/>
            <person name="Lang F.B.F."/>
            <person name="Roger A.J."/>
            <person name="Ruiz-Trillo I."/>
            <person name="Young S.K."/>
            <person name="Zeng Q."/>
            <person name="Gargeya S."/>
            <person name="Alvarado L."/>
            <person name="Berlin A."/>
            <person name="Chapman S.B."/>
            <person name="Chen Z."/>
            <person name="Freedman E."/>
            <person name="Gellesch M."/>
            <person name="Goldberg J."/>
            <person name="Griggs A."/>
            <person name="Gujja S."/>
            <person name="Heilman E."/>
            <person name="Heiman D."/>
            <person name="Howarth C."/>
            <person name="Mehta T."/>
            <person name="Neiman D."/>
            <person name="Pearson M."/>
            <person name="Roberts A."/>
            <person name="Saif S."/>
            <person name="Shea T."/>
            <person name="Shenoy N."/>
            <person name="Sisk P."/>
            <person name="Stolte C."/>
            <person name="Sykes S."/>
            <person name="White J."/>
            <person name="Yandava C."/>
            <person name="Haas B."/>
            <person name="Nusbaum C."/>
            <person name="Birren B."/>
        </authorList>
    </citation>
    <scope>NUCLEOTIDE SEQUENCE</scope>
    <source>
        <strain evidence="7">ATCC 30864</strain>
    </source>
</reference>
<keyword evidence="3" id="KW-0808">Transferase</keyword>
<dbReference type="UniPathway" id="UPA00078"/>
<dbReference type="Proteomes" id="UP000008743">
    <property type="component" value="Unassembled WGS sequence"/>
</dbReference>
<dbReference type="GO" id="GO:0005524">
    <property type="term" value="F:ATP binding"/>
    <property type="evidence" value="ECO:0007669"/>
    <property type="project" value="InterPro"/>
</dbReference>
<dbReference type="GO" id="GO:0004015">
    <property type="term" value="F:adenosylmethionine-8-amino-7-oxononanoate transaminase activity"/>
    <property type="evidence" value="ECO:0007669"/>
    <property type="project" value="TreeGrafter"/>
</dbReference>
<feature type="compositionally biased region" description="Low complexity" evidence="5">
    <location>
        <begin position="259"/>
        <end position="272"/>
    </location>
</feature>
<protein>
    <recommendedName>
        <fullName evidence="8">Adenosylmethionine-8-amino-7-oxononanoate aminotransferase</fullName>
    </recommendedName>
</protein>
<dbReference type="OrthoDB" id="425114at2759"/>
<evidence type="ECO:0000313" key="6">
    <source>
        <dbReference type="EMBL" id="KJE93388.1"/>
    </source>
</evidence>
<dbReference type="InterPro" id="IPR015422">
    <property type="entry name" value="PyrdxlP-dep_Trfase_small"/>
</dbReference>
<dbReference type="Gene3D" id="3.40.640.10">
    <property type="entry name" value="Type I PLP-dependent aspartate aminotransferase-like (Major domain)"/>
    <property type="match status" value="1"/>
</dbReference>
<dbReference type="InterPro" id="IPR015424">
    <property type="entry name" value="PyrdxlP-dep_Trfase"/>
</dbReference>
<dbReference type="InterPro" id="IPR004472">
    <property type="entry name" value="DTB_synth_BioD"/>
</dbReference>
<feature type="compositionally biased region" description="Pro residues" evidence="5">
    <location>
        <begin position="244"/>
        <end position="256"/>
    </location>
</feature>
<dbReference type="SUPFAM" id="SSF53383">
    <property type="entry name" value="PLP-dependent transferases"/>
    <property type="match status" value="2"/>
</dbReference>
<evidence type="ECO:0000256" key="3">
    <source>
        <dbReference type="ARBA" id="ARBA00022679"/>
    </source>
</evidence>
<dbReference type="InterPro" id="IPR049704">
    <property type="entry name" value="Aminotrans_3_PPA_site"/>
</dbReference>
<dbReference type="Pfam" id="PF13500">
    <property type="entry name" value="AAA_26"/>
    <property type="match status" value="1"/>
</dbReference>
<sequence length="925" mass="98250">MTQPLSQSLRALMAHQIFSPNTNVGKTLIAAALCHAATSDTTSTSASTSTTTSSTSTSTTKPRSRVLYLKPLQTGSNTDSDEEFVTRFAPQIEARTLFKYAAPVSPHLAAAMEEDTQQPVTDAQLVQAVSSAMTQFRESLRDEADGLRWCLVESAGGVLSPATSGTPQADVFRPMRLPAILIGDSKLGGISATLSAFESLSLRGYDVPCVVMFHDRELENDKTIEKQLRHMKVPVWVLPPPPPRPAPITLASPPPTRGASSSTPAATDPSASLNPTEIDTRNLRQWMRDAQPTALAILQFLSEQHYLRWKSLSLLGMRASASIWWPFTQHKTLSSINVIDSAYGDHFSLVRDGESGLASKSGRGPTAPAGADPGFIANPTIVETFDACGSWWTQGVGHGNPRLVLAAANAAGRYGHVLFPENAHEPAVDLAEMLLDAVNRPVSANWWRALPPANANDAQGSSGSGGTNVVADNELAPWATRVFFSDDGSTAMEIALKMAFRKRANDLGLASQIAKTELKVIGITNAYHGDTIGTMDAANPTVFNSKDNWYRGRGLWFAPPTMRLYRGQWQIVLPEHIASSPVAQSTRTVPDSELSLLNAEAAFDLQRDASSLAALYTSFVNAALDGACNTAPAALNNTVVAPVDVDGSAGGGDGGGGGVSGVTALRPPTSASAAAFGALVLEPIFQGAGGMIMIDPLFQRVLVRAARSRGIPVIFDEVFVGCYRLGVPTTSRWLGVTPDIACYGKLLTGGLVPLAATLATDAIFNAFRGDAKTDALLHGHSYTAHPVGCRAAVEALRIYRELPTYNRMQDHLQQQWDPARLDTISKLAQVESVVAFGSLCAVTMAAPSSGDHAGYNATTVSSRVVASLRELGVYARPLGNVVYVTASPTSSAAAFTELLDKLFTAISGNVLVNRSVVEQMARTVV</sequence>
<dbReference type="HAMAP" id="MF_00336">
    <property type="entry name" value="BioD"/>
    <property type="match status" value="1"/>
</dbReference>
<dbReference type="GO" id="GO:0000287">
    <property type="term" value="F:magnesium ion binding"/>
    <property type="evidence" value="ECO:0007669"/>
    <property type="project" value="InterPro"/>
</dbReference>
<dbReference type="InParanoid" id="A0A0D2WQS2"/>
<dbReference type="GO" id="GO:0009102">
    <property type="term" value="P:biotin biosynthetic process"/>
    <property type="evidence" value="ECO:0007669"/>
    <property type="project" value="UniProtKB-UniPathway"/>
</dbReference>
<name>A0A0D2WQS2_CAPO3</name>
<keyword evidence="4" id="KW-0663">Pyridoxal phosphate</keyword>
<dbReference type="Pfam" id="PF00202">
    <property type="entry name" value="Aminotran_3"/>
    <property type="match status" value="2"/>
</dbReference>
<dbReference type="InterPro" id="IPR005814">
    <property type="entry name" value="Aminotrans_3"/>
</dbReference>
<dbReference type="AlphaFoldDB" id="A0A0D2WQS2"/>
<dbReference type="STRING" id="595528.A0A0D2WQS2"/>
<feature type="region of interest" description="Disordered" evidence="5">
    <location>
        <begin position="40"/>
        <end position="65"/>
    </location>
</feature>
<dbReference type="GO" id="GO:0030170">
    <property type="term" value="F:pyridoxal phosphate binding"/>
    <property type="evidence" value="ECO:0007669"/>
    <property type="project" value="InterPro"/>
</dbReference>
<dbReference type="Gene3D" id="3.40.50.300">
    <property type="entry name" value="P-loop containing nucleotide triphosphate hydrolases"/>
    <property type="match status" value="1"/>
</dbReference>
<keyword evidence="2" id="KW-0032">Aminotransferase</keyword>
<dbReference type="OMA" id="KGWASRA"/>
<comment type="subcellular location">
    <subcellularLocation>
        <location evidence="1">Mitochondrion</location>
    </subcellularLocation>
</comment>
<dbReference type="PhylomeDB" id="A0A0D2WQS2"/>
<dbReference type="RefSeq" id="XP_004348006.1">
    <property type="nucleotide sequence ID" value="XM_004347956.1"/>
</dbReference>
<evidence type="ECO:0008006" key="8">
    <source>
        <dbReference type="Google" id="ProtNLM"/>
    </source>
</evidence>
<evidence type="ECO:0000313" key="7">
    <source>
        <dbReference type="Proteomes" id="UP000008743"/>
    </source>
</evidence>
<dbReference type="InterPro" id="IPR027417">
    <property type="entry name" value="P-loop_NTPase"/>
</dbReference>
<dbReference type="EMBL" id="KE346365">
    <property type="protein sequence ID" value="KJE93388.1"/>
    <property type="molecule type" value="Genomic_DNA"/>
</dbReference>
<dbReference type="InterPro" id="IPR015421">
    <property type="entry name" value="PyrdxlP-dep_Trfase_major"/>
</dbReference>
<dbReference type="eggNOG" id="KOG1401">
    <property type="taxonomic scope" value="Eukaryota"/>
</dbReference>
<dbReference type="GO" id="GO:0004141">
    <property type="term" value="F:dethiobiotin synthase activity"/>
    <property type="evidence" value="ECO:0007669"/>
    <property type="project" value="InterPro"/>
</dbReference>
<gene>
    <name evidence="6" type="ORF">CAOG_004181</name>
</gene>
<dbReference type="GO" id="GO:0005739">
    <property type="term" value="C:mitochondrion"/>
    <property type="evidence" value="ECO:0007669"/>
    <property type="project" value="UniProtKB-SubCell"/>
</dbReference>